<dbReference type="RefSeq" id="XP_066072473.1">
    <property type="nucleotide sequence ID" value="XM_066216376.1"/>
</dbReference>
<dbReference type="GO" id="GO:0016779">
    <property type="term" value="F:nucleotidyltransferase activity"/>
    <property type="evidence" value="ECO:0007669"/>
    <property type="project" value="UniProtKB-ARBA"/>
</dbReference>
<dbReference type="AlphaFoldDB" id="A0AAX4JMF7"/>
<dbReference type="InterPro" id="IPR054708">
    <property type="entry name" value="MTPAP-like_central"/>
</dbReference>
<name>A0AAX4JMF7_9TREE</name>
<evidence type="ECO:0000313" key="2">
    <source>
        <dbReference type="EMBL" id="WWC85710.1"/>
    </source>
</evidence>
<protein>
    <recommendedName>
        <fullName evidence="1">Poly(A) RNA polymerase mitochondrial-like central palm domain-containing protein</fullName>
    </recommendedName>
</protein>
<dbReference type="SUPFAM" id="SSF81631">
    <property type="entry name" value="PAP/OAS1 substrate-binding domain"/>
    <property type="match status" value="1"/>
</dbReference>
<evidence type="ECO:0000313" key="3">
    <source>
        <dbReference type="Proteomes" id="UP001355207"/>
    </source>
</evidence>
<dbReference type="PANTHER" id="PTHR12271">
    <property type="entry name" value="POLY A POLYMERASE CID PAP -RELATED"/>
    <property type="match status" value="1"/>
</dbReference>
<dbReference type="EMBL" id="CP144098">
    <property type="protein sequence ID" value="WWC85710.1"/>
    <property type="molecule type" value="Genomic_DNA"/>
</dbReference>
<keyword evidence="3" id="KW-1185">Reference proteome</keyword>
<reference evidence="2 3" key="1">
    <citation type="submission" date="2024-01" db="EMBL/GenBank/DDBJ databases">
        <title>Comparative genomics of Cryptococcus and Kwoniella reveals pathogenesis evolution and contrasting modes of karyotype evolution via chromosome fusion or intercentromeric recombination.</title>
        <authorList>
            <person name="Coelho M.A."/>
            <person name="David-Palma M."/>
            <person name="Shea T."/>
            <person name="Bowers K."/>
            <person name="McGinley-Smith S."/>
            <person name="Mohammad A.W."/>
            <person name="Gnirke A."/>
            <person name="Yurkov A.M."/>
            <person name="Nowrousian M."/>
            <person name="Sun S."/>
            <person name="Cuomo C.A."/>
            <person name="Heitman J."/>
        </authorList>
    </citation>
    <scope>NUCLEOTIDE SEQUENCE [LARGE SCALE GENOMIC DNA]</scope>
    <source>
        <strain evidence="2 3">CBS 6074</strain>
    </source>
</reference>
<accession>A0AAX4JMF7</accession>
<dbReference type="Gene3D" id="1.10.1410.10">
    <property type="match status" value="1"/>
</dbReference>
<evidence type="ECO:0000259" key="1">
    <source>
        <dbReference type="Pfam" id="PF22600"/>
    </source>
</evidence>
<dbReference type="GO" id="GO:0010605">
    <property type="term" value="P:negative regulation of macromolecule metabolic process"/>
    <property type="evidence" value="ECO:0007669"/>
    <property type="project" value="UniProtKB-ARBA"/>
</dbReference>
<proteinExistence type="predicted"/>
<gene>
    <name evidence="2" type="ORF">L201_000576</name>
</gene>
<dbReference type="SUPFAM" id="SSF81301">
    <property type="entry name" value="Nucleotidyltransferase"/>
    <property type="match status" value="1"/>
</dbReference>
<dbReference type="GeneID" id="91091248"/>
<dbReference type="GO" id="GO:0031123">
    <property type="term" value="P:RNA 3'-end processing"/>
    <property type="evidence" value="ECO:0007669"/>
    <property type="project" value="TreeGrafter"/>
</dbReference>
<dbReference type="Proteomes" id="UP001355207">
    <property type="component" value="Chromosome 1"/>
</dbReference>
<feature type="domain" description="Poly(A) RNA polymerase mitochondrial-like central palm" evidence="1">
    <location>
        <begin position="25"/>
        <end position="164"/>
    </location>
</feature>
<dbReference type="PANTHER" id="PTHR12271:SF40">
    <property type="entry name" value="POLY(A) RNA POLYMERASE GLD2"/>
    <property type="match status" value="1"/>
</dbReference>
<dbReference type="InterPro" id="IPR043519">
    <property type="entry name" value="NT_sf"/>
</dbReference>
<sequence>MESLRILLTTSINEKVYPYPMEDGRNRFEVEIVGSSSWGGEIGSSTDIDLVIVDRMLPKGYEPSLWLQPPGTIPNISVTKARLSRYLNKSDCHSSTNDIDLPGCYYLKELSDLIDNLGMTHIIRSPQALPLLKFVDPKRKLGCDLQCNNLSGLYNCSLILHYCQISPFVLRPLICFVKNWYKVKSGKDPKTSNRINPFKLSSYCLSLICISYLQHIGHLPNLQKNINVKEYSTEEDWLNDDELVWSEWGKLQGTSSHTFFTKSVPHDWKASDPTLTVDQAVRGFFRFFSQNPPQTYFSSIDPSENVDQFVPLYQIISPLDGGITSRSAPYKSPTLVKMNESIIGDKDQQIRYYLVYKGYSTDQIKLIMNEWKIQKAKKLRMEMGKGNLGLQPPEWEKNRLVVQDPFIWTKNQAASMDDQAFDTFFECVTQTDKNLASLGSEATVEHLLET</sequence>
<organism evidence="2 3">
    <name type="scientific">Kwoniella dendrophila CBS 6074</name>
    <dbReference type="NCBI Taxonomy" id="1295534"/>
    <lineage>
        <taxon>Eukaryota</taxon>
        <taxon>Fungi</taxon>
        <taxon>Dikarya</taxon>
        <taxon>Basidiomycota</taxon>
        <taxon>Agaricomycotina</taxon>
        <taxon>Tremellomycetes</taxon>
        <taxon>Tremellales</taxon>
        <taxon>Cryptococcaceae</taxon>
        <taxon>Kwoniella</taxon>
    </lineage>
</organism>
<dbReference type="Pfam" id="PF22600">
    <property type="entry name" value="MTPAP-like_central"/>
    <property type="match status" value="1"/>
</dbReference>